<dbReference type="InterPro" id="IPR013024">
    <property type="entry name" value="GGCT-like"/>
</dbReference>
<sequence>MSDGSGPAECLFTYGTLQLPDVQLDTFGRLLDGEDDALPGYRLEWIDVGDERVAQLSGLDKHPILRRTDDPRDRVFGRVLRLTADELDAADEYEVSLYRRASVSLASGLRAWVYVAA</sequence>
<name>A0ABU3SP29_9MICO</name>
<dbReference type="Pfam" id="PF06094">
    <property type="entry name" value="GGACT"/>
    <property type="match status" value="1"/>
</dbReference>
<comment type="caution">
    <text evidence="2">The sequence shown here is derived from an EMBL/GenBank/DDBJ whole genome shotgun (WGS) entry which is preliminary data.</text>
</comment>
<evidence type="ECO:0000259" key="1">
    <source>
        <dbReference type="Pfam" id="PF06094"/>
    </source>
</evidence>
<dbReference type="InterPro" id="IPR036568">
    <property type="entry name" value="GGCT-like_sf"/>
</dbReference>
<dbReference type="SUPFAM" id="SSF110857">
    <property type="entry name" value="Gamma-glutamyl cyclotransferase-like"/>
    <property type="match status" value="1"/>
</dbReference>
<gene>
    <name evidence="2" type="ORF">RWH44_12965</name>
</gene>
<dbReference type="EMBL" id="JAWDIT010000004">
    <property type="protein sequence ID" value="MDU0346607.1"/>
    <property type="molecule type" value="Genomic_DNA"/>
</dbReference>
<evidence type="ECO:0000313" key="2">
    <source>
        <dbReference type="EMBL" id="MDU0346607.1"/>
    </source>
</evidence>
<dbReference type="RefSeq" id="WP_298873267.1">
    <property type="nucleotide sequence ID" value="NZ_JAWDIT010000004.1"/>
</dbReference>
<evidence type="ECO:0000313" key="3">
    <source>
        <dbReference type="Proteomes" id="UP001261125"/>
    </source>
</evidence>
<feature type="domain" description="Gamma-glutamylcyclotransferase AIG2-like" evidence="1">
    <location>
        <begin position="11"/>
        <end position="116"/>
    </location>
</feature>
<proteinExistence type="predicted"/>
<dbReference type="InterPro" id="IPR009288">
    <property type="entry name" value="AIG2-like_dom"/>
</dbReference>
<reference evidence="2 3" key="1">
    <citation type="submission" date="2023-09" db="EMBL/GenBank/DDBJ databases">
        <title>Microbacterium fusihabitans sp. nov., Microbacterium phycihabitans sp. nov., and Microbacterium cervinum sp. nov., isolated from dried seaweeds of beach.</title>
        <authorList>
            <person name="Lee S.D."/>
        </authorList>
    </citation>
    <scope>NUCLEOTIDE SEQUENCE [LARGE SCALE GENOMIC DNA]</scope>
    <source>
        <strain evidence="2 3">KSW2-29</strain>
    </source>
</reference>
<keyword evidence="3" id="KW-1185">Reference proteome</keyword>
<dbReference type="Gene3D" id="3.10.490.10">
    <property type="entry name" value="Gamma-glutamyl cyclotransferase-like"/>
    <property type="match status" value="1"/>
</dbReference>
<dbReference type="CDD" id="cd06661">
    <property type="entry name" value="GGCT_like"/>
    <property type="match status" value="1"/>
</dbReference>
<organism evidence="2 3">
    <name type="scientific">Microbacterium phycohabitans</name>
    <dbReference type="NCBI Taxonomy" id="3075993"/>
    <lineage>
        <taxon>Bacteria</taxon>
        <taxon>Bacillati</taxon>
        <taxon>Actinomycetota</taxon>
        <taxon>Actinomycetes</taxon>
        <taxon>Micrococcales</taxon>
        <taxon>Microbacteriaceae</taxon>
        <taxon>Microbacterium</taxon>
    </lineage>
</organism>
<dbReference type="Proteomes" id="UP001261125">
    <property type="component" value="Unassembled WGS sequence"/>
</dbReference>
<accession>A0ABU3SP29</accession>
<protein>
    <submittedName>
        <fullName evidence="2">Gamma-glutamylcyclotransferase family protein</fullName>
    </submittedName>
</protein>